<feature type="non-terminal residue" evidence="1">
    <location>
        <position position="140"/>
    </location>
</feature>
<keyword evidence="2" id="KW-1185">Reference proteome</keyword>
<reference evidence="1 2" key="1">
    <citation type="submission" date="2019-07" db="EMBL/GenBank/DDBJ databases">
        <title>Annotation for the trematode Paragonimus westermani.</title>
        <authorList>
            <person name="Choi Y.-J."/>
        </authorList>
    </citation>
    <scope>NUCLEOTIDE SEQUENCE [LARGE SCALE GENOMIC DNA]</scope>
    <source>
        <strain evidence="1">180907_Pwestermani</strain>
    </source>
</reference>
<dbReference type="OrthoDB" id="6259752at2759"/>
<name>A0A8T0DCX3_9TREM</name>
<dbReference type="AlphaFoldDB" id="A0A8T0DCX3"/>
<dbReference type="EMBL" id="JTDF01008262">
    <property type="protein sequence ID" value="KAF8564601.1"/>
    <property type="molecule type" value="Genomic_DNA"/>
</dbReference>
<sequence length="140" mass="16099">MSSEQMMRLLLEPWEQELMGQLIDFRAEVTWFPNIIETLNGLDNVNFLHEASVTRSSHFENLLNKAADCLDQLDKLPFTYVLQSPQRSSFTPVLGVICEPLSTLLIDKILHKLKSVIRKFIEHVEVMCAAVEPELRTLTE</sequence>
<evidence type="ECO:0000313" key="1">
    <source>
        <dbReference type="EMBL" id="KAF8564601.1"/>
    </source>
</evidence>
<accession>A0A8T0DCX3</accession>
<proteinExistence type="predicted"/>
<dbReference type="Proteomes" id="UP000699462">
    <property type="component" value="Unassembled WGS sequence"/>
</dbReference>
<evidence type="ECO:0000313" key="2">
    <source>
        <dbReference type="Proteomes" id="UP000699462"/>
    </source>
</evidence>
<protein>
    <submittedName>
        <fullName evidence="1">Uncharacterized protein</fullName>
    </submittedName>
</protein>
<gene>
    <name evidence="1" type="ORF">P879_11635</name>
</gene>
<comment type="caution">
    <text evidence="1">The sequence shown here is derived from an EMBL/GenBank/DDBJ whole genome shotgun (WGS) entry which is preliminary data.</text>
</comment>
<organism evidence="1 2">
    <name type="scientific">Paragonimus westermani</name>
    <dbReference type="NCBI Taxonomy" id="34504"/>
    <lineage>
        <taxon>Eukaryota</taxon>
        <taxon>Metazoa</taxon>
        <taxon>Spiralia</taxon>
        <taxon>Lophotrochozoa</taxon>
        <taxon>Platyhelminthes</taxon>
        <taxon>Trematoda</taxon>
        <taxon>Digenea</taxon>
        <taxon>Plagiorchiida</taxon>
        <taxon>Troglotremata</taxon>
        <taxon>Troglotrematidae</taxon>
        <taxon>Paragonimus</taxon>
    </lineage>
</organism>